<dbReference type="SUPFAM" id="SSF53850">
    <property type="entry name" value="Periplasmic binding protein-like II"/>
    <property type="match status" value="1"/>
</dbReference>
<evidence type="ECO:0000313" key="2">
    <source>
        <dbReference type="EMBL" id="TQS44006.1"/>
    </source>
</evidence>
<dbReference type="InterPro" id="IPR005119">
    <property type="entry name" value="LysR_subst-bd"/>
</dbReference>
<evidence type="ECO:0000259" key="1">
    <source>
        <dbReference type="Pfam" id="PF03466"/>
    </source>
</evidence>
<dbReference type="Proteomes" id="UP000317982">
    <property type="component" value="Unassembled WGS sequence"/>
</dbReference>
<keyword evidence="3" id="KW-1185">Reference proteome</keyword>
<dbReference type="OrthoDB" id="4131546at2"/>
<protein>
    <recommendedName>
        <fullName evidence="1">LysR substrate-binding domain-containing protein</fullName>
    </recommendedName>
</protein>
<reference evidence="2 3" key="1">
    <citation type="submission" date="2019-07" db="EMBL/GenBank/DDBJ databases">
        <title>Cryptosporangium phraense sp. nov., isolated from plant litter.</title>
        <authorList>
            <person name="Suriyachadkun C."/>
        </authorList>
    </citation>
    <scope>NUCLEOTIDE SEQUENCE [LARGE SCALE GENOMIC DNA]</scope>
    <source>
        <strain evidence="2 3">A-T 5661</strain>
    </source>
</reference>
<organism evidence="2 3">
    <name type="scientific">Cryptosporangium phraense</name>
    <dbReference type="NCBI Taxonomy" id="2593070"/>
    <lineage>
        <taxon>Bacteria</taxon>
        <taxon>Bacillati</taxon>
        <taxon>Actinomycetota</taxon>
        <taxon>Actinomycetes</taxon>
        <taxon>Cryptosporangiales</taxon>
        <taxon>Cryptosporangiaceae</taxon>
        <taxon>Cryptosporangium</taxon>
    </lineage>
</organism>
<gene>
    <name evidence="2" type="ORF">FL583_16250</name>
</gene>
<dbReference type="Gene3D" id="3.40.190.10">
    <property type="entry name" value="Periplasmic binding protein-like II"/>
    <property type="match status" value="2"/>
</dbReference>
<dbReference type="RefSeq" id="WP_142705492.1">
    <property type="nucleotide sequence ID" value="NZ_VIRS01000010.1"/>
</dbReference>
<proteinExistence type="predicted"/>
<accession>A0A545ARP5</accession>
<name>A0A545ARP5_9ACTN</name>
<evidence type="ECO:0000313" key="3">
    <source>
        <dbReference type="Proteomes" id="UP000317982"/>
    </source>
</evidence>
<dbReference type="AlphaFoldDB" id="A0A545ARP5"/>
<feature type="domain" description="LysR substrate-binding" evidence="1">
    <location>
        <begin position="23"/>
        <end position="130"/>
    </location>
</feature>
<dbReference type="InParanoid" id="A0A545ARP5"/>
<sequence>MTHAQHLLLRADVARQEILRAGAGRPLVVAATPLAAGERLLTGLRALPDVELILTPADDAVGRLASGTVDAAAVDGVTAPNGPLGVTEPGVLTRCLVSEVRLLVLLPADHPLATLGRLDLESIRDARWIDAPDLRCDPGRIP</sequence>
<dbReference type="EMBL" id="VIRS01000010">
    <property type="protein sequence ID" value="TQS44006.1"/>
    <property type="molecule type" value="Genomic_DNA"/>
</dbReference>
<comment type="caution">
    <text evidence="2">The sequence shown here is derived from an EMBL/GenBank/DDBJ whole genome shotgun (WGS) entry which is preliminary data.</text>
</comment>
<dbReference type="Pfam" id="PF03466">
    <property type="entry name" value="LysR_substrate"/>
    <property type="match status" value="1"/>
</dbReference>